<dbReference type="PANTHER" id="PTHR10809:SF148">
    <property type="entry name" value="OS01G0936800 PROTEIN"/>
    <property type="match status" value="1"/>
</dbReference>
<dbReference type="GO" id="GO:0061817">
    <property type="term" value="P:endoplasmic reticulum-plasma membrane tethering"/>
    <property type="evidence" value="ECO:0007669"/>
    <property type="project" value="TreeGrafter"/>
</dbReference>
<proteinExistence type="predicted"/>
<evidence type="ECO:0000313" key="2">
    <source>
        <dbReference type="Proteomes" id="UP000834106"/>
    </source>
</evidence>
<protein>
    <submittedName>
        <fullName evidence="1">Uncharacterized protein</fullName>
    </submittedName>
</protein>
<dbReference type="InterPro" id="IPR013783">
    <property type="entry name" value="Ig-like_fold"/>
</dbReference>
<dbReference type="Gene3D" id="2.60.40.10">
    <property type="entry name" value="Immunoglobulins"/>
    <property type="match status" value="1"/>
</dbReference>
<sequence>MSFLLNTALQNRAYTNLYEYRYIDLLIDVVVLAKIRFPPCTKRIRDRGECYISQDGISSYPHGSIYILGSIVVTMQAQKSAPADMQCKNKFLIQCTVVQFDTTEAEIPPMEDPSQMMPGCLIAR</sequence>
<reference evidence="1" key="1">
    <citation type="submission" date="2023-05" db="EMBL/GenBank/DDBJ databases">
        <authorList>
            <person name="Huff M."/>
        </authorList>
    </citation>
    <scope>NUCLEOTIDE SEQUENCE</scope>
</reference>
<dbReference type="GO" id="GO:0005789">
    <property type="term" value="C:endoplasmic reticulum membrane"/>
    <property type="evidence" value="ECO:0007669"/>
    <property type="project" value="InterPro"/>
</dbReference>
<dbReference type="EMBL" id="OU503056">
    <property type="protein sequence ID" value="CAI9784692.1"/>
    <property type="molecule type" value="Genomic_DNA"/>
</dbReference>
<name>A0AAD2EAD2_9LAMI</name>
<dbReference type="Proteomes" id="UP000834106">
    <property type="component" value="Chromosome 21"/>
</dbReference>
<accession>A0AAD2EAD2</accession>
<gene>
    <name evidence="1" type="ORF">FPE_LOCUS32122</name>
</gene>
<dbReference type="AlphaFoldDB" id="A0AAD2EAD2"/>
<dbReference type="PANTHER" id="PTHR10809">
    <property type="entry name" value="VESICLE-ASSOCIATED MEMBRANE PROTEIN-ASSOCIATED PROTEIN"/>
    <property type="match status" value="1"/>
</dbReference>
<dbReference type="InterPro" id="IPR016763">
    <property type="entry name" value="VAP"/>
</dbReference>
<keyword evidence="2" id="KW-1185">Reference proteome</keyword>
<dbReference type="GO" id="GO:0090158">
    <property type="term" value="P:endoplasmic reticulum membrane organization"/>
    <property type="evidence" value="ECO:0007669"/>
    <property type="project" value="TreeGrafter"/>
</dbReference>
<organism evidence="1 2">
    <name type="scientific">Fraxinus pennsylvanica</name>
    <dbReference type="NCBI Taxonomy" id="56036"/>
    <lineage>
        <taxon>Eukaryota</taxon>
        <taxon>Viridiplantae</taxon>
        <taxon>Streptophyta</taxon>
        <taxon>Embryophyta</taxon>
        <taxon>Tracheophyta</taxon>
        <taxon>Spermatophyta</taxon>
        <taxon>Magnoliopsida</taxon>
        <taxon>eudicotyledons</taxon>
        <taxon>Gunneridae</taxon>
        <taxon>Pentapetalae</taxon>
        <taxon>asterids</taxon>
        <taxon>lamiids</taxon>
        <taxon>Lamiales</taxon>
        <taxon>Oleaceae</taxon>
        <taxon>Oleeae</taxon>
        <taxon>Fraxinus</taxon>
    </lineage>
</organism>
<evidence type="ECO:0000313" key="1">
    <source>
        <dbReference type="EMBL" id="CAI9784692.1"/>
    </source>
</evidence>
<dbReference type="GO" id="GO:0005886">
    <property type="term" value="C:plasma membrane"/>
    <property type="evidence" value="ECO:0007669"/>
    <property type="project" value="TreeGrafter"/>
</dbReference>